<gene>
    <name evidence="2" type="ORF">L21SP3_01438</name>
</gene>
<evidence type="ECO:0008006" key="4">
    <source>
        <dbReference type="Google" id="ProtNLM"/>
    </source>
</evidence>
<keyword evidence="3" id="KW-1185">Reference proteome</keyword>
<dbReference type="SUPFAM" id="SSF56349">
    <property type="entry name" value="DNA breaking-rejoining enzymes"/>
    <property type="match status" value="1"/>
</dbReference>
<reference evidence="3" key="1">
    <citation type="submission" date="2017-02" db="EMBL/GenBank/DDBJ databases">
        <title>Comparative genomics and description of representatives of a novel lineage of planctomycetes thriving in anoxic sediments.</title>
        <authorList>
            <person name="Spring S."/>
            <person name="Bunk B."/>
            <person name="Sproer C."/>
            <person name="Klenk H.-P."/>
        </authorList>
    </citation>
    <scope>NUCLEOTIDE SEQUENCE [LARGE SCALE GENOMIC DNA]</scope>
    <source>
        <strain evidence="3">L21-RPul-D3</strain>
    </source>
</reference>
<dbReference type="GO" id="GO:0003677">
    <property type="term" value="F:DNA binding"/>
    <property type="evidence" value="ECO:0007669"/>
    <property type="project" value="UniProtKB-KW"/>
</dbReference>
<dbReference type="InterPro" id="IPR010998">
    <property type="entry name" value="Integrase_recombinase_N"/>
</dbReference>
<sequence>MNQYMRKVWIYKRKNIKGFWVGWYESGIRKAKVLPTKEQAEHFKQIKYSQLNSDVFTGQVLADWSQMCNEYREAKKVQGVTDGTLYEHALTLRNFERIVGKCNSKQITQCIIDKFILERGKEVKKVTLNKDIRNIKTFVYWCREQRYLNGNLKLKELKLEERPVKSLNHT</sequence>
<keyword evidence="1" id="KW-0238">DNA-binding</keyword>
<dbReference type="Proteomes" id="UP000188273">
    <property type="component" value="Chromosome"/>
</dbReference>
<dbReference type="InterPro" id="IPR011010">
    <property type="entry name" value="DNA_brk_join_enz"/>
</dbReference>
<protein>
    <recommendedName>
        <fullName evidence="4">Core-binding (CB) domain-containing protein</fullName>
    </recommendedName>
</protein>
<dbReference type="KEGG" id="pbu:L21SP3_01438"/>
<evidence type="ECO:0000313" key="3">
    <source>
        <dbReference type="Proteomes" id="UP000188273"/>
    </source>
</evidence>
<dbReference type="EMBL" id="CP019633">
    <property type="protein sequence ID" value="AQQ09630.1"/>
    <property type="molecule type" value="Genomic_DNA"/>
</dbReference>
<organism evidence="2 3">
    <name type="scientific">Sedimentisphaera cyanobacteriorum</name>
    <dbReference type="NCBI Taxonomy" id="1940790"/>
    <lineage>
        <taxon>Bacteria</taxon>
        <taxon>Pseudomonadati</taxon>
        <taxon>Planctomycetota</taxon>
        <taxon>Phycisphaerae</taxon>
        <taxon>Sedimentisphaerales</taxon>
        <taxon>Sedimentisphaeraceae</taxon>
        <taxon>Sedimentisphaera</taxon>
    </lineage>
</organism>
<name>A0A1Q2HQH9_9BACT</name>
<dbReference type="Gene3D" id="1.10.150.130">
    <property type="match status" value="1"/>
</dbReference>
<accession>A0A1Q2HQH9</accession>
<evidence type="ECO:0000256" key="1">
    <source>
        <dbReference type="ARBA" id="ARBA00023125"/>
    </source>
</evidence>
<proteinExistence type="predicted"/>
<dbReference type="STRING" id="1940790.L21SP3_01438"/>
<evidence type="ECO:0000313" key="2">
    <source>
        <dbReference type="EMBL" id="AQQ09630.1"/>
    </source>
</evidence>
<dbReference type="AlphaFoldDB" id="A0A1Q2HQH9"/>